<comment type="subcellular location">
    <subcellularLocation>
        <location evidence="1">Membrane</location>
        <topology evidence="1">Multi-pass membrane protein</topology>
    </subcellularLocation>
</comment>
<name>A0A1F5BW06_9BACT</name>
<organism evidence="9 10">
    <name type="scientific">Candidatus Azambacteria bacterium RIFCSPLOWO2_01_FULL_46_25</name>
    <dbReference type="NCBI Taxonomy" id="1797298"/>
    <lineage>
        <taxon>Bacteria</taxon>
        <taxon>Candidatus Azamiibacteriota</taxon>
    </lineage>
</organism>
<comment type="caution">
    <text evidence="9">The sequence shown here is derived from an EMBL/GenBank/DDBJ whole genome shotgun (WGS) entry which is preliminary data.</text>
</comment>
<evidence type="ECO:0000259" key="8">
    <source>
        <dbReference type="Pfam" id="PF02397"/>
    </source>
</evidence>
<feature type="domain" description="Bacterial sugar transferase" evidence="8">
    <location>
        <begin position="262"/>
        <end position="445"/>
    </location>
</feature>
<dbReference type="InterPro" id="IPR003362">
    <property type="entry name" value="Bact_transf"/>
</dbReference>
<evidence type="ECO:0000256" key="2">
    <source>
        <dbReference type="ARBA" id="ARBA00006464"/>
    </source>
</evidence>
<dbReference type="PANTHER" id="PTHR30576">
    <property type="entry name" value="COLANIC BIOSYNTHESIS UDP-GLUCOSE LIPID CARRIER TRANSFERASE"/>
    <property type="match status" value="1"/>
</dbReference>
<feature type="transmembrane region" description="Helical" evidence="7">
    <location>
        <begin position="77"/>
        <end position="98"/>
    </location>
</feature>
<dbReference type="GO" id="GO:0016020">
    <property type="term" value="C:membrane"/>
    <property type="evidence" value="ECO:0007669"/>
    <property type="project" value="UniProtKB-SubCell"/>
</dbReference>
<dbReference type="AlphaFoldDB" id="A0A1F5BW06"/>
<evidence type="ECO:0000313" key="10">
    <source>
        <dbReference type="Proteomes" id="UP000176650"/>
    </source>
</evidence>
<gene>
    <name evidence="9" type="ORF">A2988_04865</name>
</gene>
<keyword evidence="6 7" id="KW-0472">Membrane</keyword>
<dbReference type="PANTHER" id="PTHR30576:SF0">
    <property type="entry name" value="UNDECAPRENYL-PHOSPHATE N-ACETYLGALACTOSAMINYL 1-PHOSPHATE TRANSFERASE-RELATED"/>
    <property type="match status" value="1"/>
</dbReference>
<evidence type="ECO:0000256" key="7">
    <source>
        <dbReference type="SAM" id="Phobius"/>
    </source>
</evidence>
<sequence>MAKTFYTFKNILLITGDIGILYLSLYGALFVRYGAGFTDTIWQAHVFPFSLSFALWVIIFHIGGLYNPKITKNDYRFYATAAKTILFAIAATMIVFYLMPAFGIAPKTNLLLVGIIFFALFALWRNAYNALIRSRHLSNTIIFVGMNKETKDIIAMLDAHPQLGYAVAGVVEHDGADRLSKIIKEKNVDTIVYTKEQGHDGAGSNARISKILYTLIPLGADIVDLPKFYAQVTRKIPVSIIGETWFLENLITSEKNLYKIEKRALDLVSALVLGAITLPFMPLVALLIVMDSRGPVFYRQKRVGKNGRQFALVKFRTMIDNAERQGVQWTQTKDRRVTKIGSILRKTRIDELPQLWNILKGDMSFIGPRPERPEFVATLEKEIPHYPMRHLIKPGLTGWAQINQPLGGASVSDSMEKLQYDLYYIKNRNLIIDFDILMKTIRVVVSREGY</sequence>
<evidence type="ECO:0000256" key="4">
    <source>
        <dbReference type="ARBA" id="ARBA00022692"/>
    </source>
</evidence>
<comment type="similarity">
    <text evidence="2">Belongs to the bacterial sugar transferase family.</text>
</comment>
<dbReference type="Pfam" id="PF02397">
    <property type="entry name" value="Bac_transf"/>
    <property type="match status" value="1"/>
</dbReference>
<keyword evidence="5 7" id="KW-1133">Transmembrane helix</keyword>
<evidence type="ECO:0000256" key="1">
    <source>
        <dbReference type="ARBA" id="ARBA00004141"/>
    </source>
</evidence>
<protein>
    <recommendedName>
        <fullName evidence="8">Bacterial sugar transferase domain-containing protein</fullName>
    </recommendedName>
</protein>
<feature type="transmembrane region" description="Helical" evidence="7">
    <location>
        <begin position="110"/>
        <end position="128"/>
    </location>
</feature>
<dbReference type="Proteomes" id="UP000176650">
    <property type="component" value="Unassembled WGS sequence"/>
</dbReference>
<dbReference type="EMBL" id="MEYS01000001">
    <property type="protein sequence ID" value="OGD34794.1"/>
    <property type="molecule type" value="Genomic_DNA"/>
</dbReference>
<evidence type="ECO:0000256" key="6">
    <source>
        <dbReference type="ARBA" id="ARBA00023136"/>
    </source>
</evidence>
<proteinExistence type="inferred from homology"/>
<feature type="transmembrane region" description="Helical" evidence="7">
    <location>
        <begin position="41"/>
        <end position="65"/>
    </location>
</feature>
<dbReference type="STRING" id="1797298.A2988_04865"/>
<keyword evidence="3" id="KW-0808">Transferase</keyword>
<keyword evidence="4 7" id="KW-0812">Transmembrane</keyword>
<accession>A0A1F5BW06</accession>
<feature type="transmembrane region" description="Helical" evidence="7">
    <location>
        <begin position="12"/>
        <end position="35"/>
    </location>
</feature>
<dbReference type="GO" id="GO:0016780">
    <property type="term" value="F:phosphotransferase activity, for other substituted phosphate groups"/>
    <property type="evidence" value="ECO:0007669"/>
    <property type="project" value="TreeGrafter"/>
</dbReference>
<dbReference type="InterPro" id="IPR017475">
    <property type="entry name" value="EPS_sugar_tfrase"/>
</dbReference>
<evidence type="ECO:0000256" key="5">
    <source>
        <dbReference type="ARBA" id="ARBA00022989"/>
    </source>
</evidence>
<evidence type="ECO:0000256" key="3">
    <source>
        <dbReference type="ARBA" id="ARBA00022679"/>
    </source>
</evidence>
<feature type="transmembrane region" description="Helical" evidence="7">
    <location>
        <begin position="264"/>
        <end position="290"/>
    </location>
</feature>
<reference evidence="9 10" key="1">
    <citation type="journal article" date="2016" name="Nat. Commun.">
        <title>Thousands of microbial genomes shed light on interconnected biogeochemical processes in an aquifer system.</title>
        <authorList>
            <person name="Anantharaman K."/>
            <person name="Brown C.T."/>
            <person name="Hug L.A."/>
            <person name="Sharon I."/>
            <person name="Castelle C.J."/>
            <person name="Probst A.J."/>
            <person name="Thomas B.C."/>
            <person name="Singh A."/>
            <person name="Wilkins M.J."/>
            <person name="Karaoz U."/>
            <person name="Brodie E.L."/>
            <person name="Williams K.H."/>
            <person name="Hubbard S.S."/>
            <person name="Banfield J.F."/>
        </authorList>
    </citation>
    <scope>NUCLEOTIDE SEQUENCE [LARGE SCALE GENOMIC DNA]</scope>
</reference>
<dbReference type="NCBIfam" id="TIGR03025">
    <property type="entry name" value="EPS_sugtrans"/>
    <property type="match status" value="1"/>
</dbReference>
<evidence type="ECO:0000313" key="9">
    <source>
        <dbReference type="EMBL" id="OGD34794.1"/>
    </source>
</evidence>